<proteinExistence type="predicted"/>
<dbReference type="Proteomes" id="UP000324800">
    <property type="component" value="Unassembled WGS sequence"/>
</dbReference>
<dbReference type="EMBL" id="SNRW01000981">
    <property type="protein sequence ID" value="KAA6398328.1"/>
    <property type="molecule type" value="Genomic_DNA"/>
</dbReference>
<evidence type="ECO:0000313" key="2">
    <source>
        <dbReference type="Proteomes" id="UP000324800"/>
    </source>
</evidence>
<evidence type="ECO:0000313" key="1">
    <source>
        <dbReference type="EMBL" id="KAA6398328.1"/>
    </source>
</evidence>
<sequence length="633" mass="71319">MQHSDYVAGYMQLGEVLRTLTIHAGSFSISKQQFTDQPVNELTSSGVKYTRAPLGARGLATCSMEQTCQVNLTITIPANTLAIQLNETNEEGDDLNKRINFNGKINSQDPVAKSITQANQKYYGKTADGDEKSERLRFWLGFPTACGPFHQFQLMRDATALWRTSIYAREQAAISSNSLSDLCTSNSVSVSPLESIINGKSHCGIFIDIPLSDIDTQSATTPWYFRIPFDITFSGVLDLNQLNPIFNSFPVLTRNYASLFLQLWIQDYLQDLKVVWLNKTDVVQNLNLSYHTIPPEKPDIVYLLAEPTVNAVFNYKKFNVRIVNMQNAANADRGPQNSISQINNTQFEKLEIQNICFNVENEEAIVNMIREQRIVNFPTQVFRSQSSNFPFSGFTDTSGAMQSIMSFSNIKSLFMTFAMPQYPTWFYPILFYDFDLIIDQRHVVPQPYNALTQTVNGLMFDCFVDQDVVSAPSDLYHTLTFENLNCSDKGGFYGRYDINVFANITLFVGTKASKTLYPNKYMLAWKLATDDSFMRGYNSSKQGARTNIQVILDGNLTKGVLDSTDINKDQNCNDLKQFIAMRSYPDPTKASITPMLHYLCDAFMRITFDNNPDPQVLNIDVIGEIGGSTINAG</sequence>
<comment type="caution">
    <text evidence="1">The sequence shown here is derived from an EMBL/GenBank/DDBJ whole genome shotgun (WGS) entry which is preliminary data.</text>
</comment>
<accession>A0A5J4WTM4</accession>
<dbReference type="AlphaFoldDB" id="A0A5J4WTM4"/>
<protein>
    <submittedName>
        <fullName evidence="1">Uncharacterized protein</fullName>
    </submittedName>
</protein>
<gene>
    <name evidence="1" type="ORF">EZS28_006149</name>
</gene>
<name>A0A5J4WTM4_9EUKA</name>
<organism evidence="1 2">
    <name type="scientific">Streblomastix strix</name>
    <dbReference type="NCBI Taxonomy" id="222440"/>
    <lineage>
        <taxon>Eukaryota</taxon>
        <taxon>Metamonada</taxon>
        <taxon>Preaxostyla</taxon>
        <taxon>Oxymonadida</taxon>
        <taxon>Streblomastigidae</taxon>
        <taxon>Streblomastix</taxon>
    </lineage>
</organism>
<reference evidence="1 2" key="1">
    <citation type="submission" date="2019-03" db="EMBL/GenBank/DDBJ databases">
        <title>Single cell metagenomics reveals metabolic interactions within the superorganism composed of flagellate Streblomastix strix and complex community of Bacteroidetes bacteria on its surface.</title>
        <authorList>
            <person name="Treitli S.C."/>
            <person name="Kolisko M."/>
            <person name="Husnik F."/>
            <person name="Keeling P."/>
            <person name="Hampl V."/>
        </authorList>
    </citation>
    <scope>NUCLEOTIDE SEQUENCE [LARGE SCALE GENOMIC DNA]</scope>
    <source>
        <strain evidence="1">ST1C</strain>
    </source>
</reference>